<keyword evidence="2" id="KW-1185">Reference proteome</keyword>
<organism evidence="1 2">
    <name type="scientific">Liparis tanakae</name>
    <name type="common">Tanaka's snailfish</name>
    <dbReference type="NCBI Taxonomy" id="230148"/>
    <lineage>
        <taxon>Eukaryota</taxon>
        <taxon>Metazoa</taxon>
        <taxon>Chordata</taxon>
        <taxon>Craniata</taxon>
        <taxon>Vertebrata</taxon>
        <taxon>Euteleostomi</taxon>
        <taxon>Actinopterygii</taxon>
        <taxon>Neopterygii</taxon>
        <taxon>Teleostei</taxon>
        <taxon>Neoteleostei</taxon>
        <taxon>Acanthomorphata</taxon>
        <taxon>Eupercaria</taxon>
        <taxon>Perciformes</taxon>
        <taxon>Cottioidei</taxon>
        <taxon>Cottales</taxon>
        <taxon>Liparidae</taxon>
        <taxon>Liparis</taxon>
    </lineage>
</organism>
<gene>
    <name evidence="1" type="ORF">EYF80_060713</name>
</gene>
<proteinExistence type="predicted"/>
<accession>A0A4Z2EJZ9</accession>
<protein>
    <submittedName>
        <fullName evidence="1">Uncharacterized protein</fullName>
    </submittedName>
</protein>
<evidence type="ECO:0000313" key="2">
    <source>
        <dbReference type="Proteomes" id="UP000314294"/>
    </source>
</evidence>
<name>A0A4Z2EJZ9_9TELE</name>
<reference evidence="1 2" key="1">
    <citation type="submission" date="2019-03" db="EMBL/GenBank/DDBJ databases">
        <title>First draft genome of Liparis tanakae, snailfish: a comprehensive survey of snailfish specific genes.</title>
        <authorList>
            <person name="Kim W."/>
            <person name="Song I."/>
            <person name="Jeong J.-H."/>
            <person name="Kim D."/>
            <person name="Kim S."/>
            <person name="Ryu S."/>
            <person name="Song J.Y."/>
            <person name="Lee S.K."/>
        </authorList>
    </citation>
    <scope>NUCLEOTIDE SEQUENCE [LARGE SCALE GENOMIC DNA]</scope>
    <source>
        <tissue evidence="1">Muscle</tissue>
    </source>
</reference>
<dbReference type="AlphaFoldDB" id="A0A4Z2EJZ9"/>
<comment type="caution">
    <text evidence="1">The sequence shown here is derived from an EMBL/GenBank/DDBJ whole genome shotgun (WGS) entry which is preliminary data.</text>
</comment>
<dbReference type="EMBL" id="SRLO01006022">
    <property type="protein sequence ID" value="TNN29139.1"/>
    <property type="molecule type" value="Genomic_DNA"/>
</dbReference>
<dbReference type="Proteomes" id="UP000314294">
    <property type="component" value="Unassembled WGS sequence"/>
</dbReference>
<evidence type="ECO:0000313" key="1">
    <source>
        <dbReference type="EMBL" id="TNN29139.1"/>
    </source>
</evidence>
<sequence length="76" mass="8283">MYERLSQTAGPGVAARAAVWTCPVHSSSGSVDALRAEVACRGCKEMFSFFFNQSSSHRLPNSQWECGVHSNTCQSK</sequence>